<evidence type="ECO:0000313" key="4">
    <source>
        <dbReference type="EMBL" id="KNC76010.1"/>
    </source>
</evidence>
<dbReference type="PANTHER" id="PTHR44019:SF8">
    <property type="entry name" value="POC1 CENTRIOLAR PROTEIN HOMOLOG"/>
    <property type="match status" value="1"/>
</dbReference>
<evidence type="ECO:0000256" key="2">
    <source>
        <dbReference type="ARBA" id="ARBA00022737"/>
    </source>
</evidence>
<dbReference type="PROSITE" id="PS50082">
    <property type="entry name" value="WD_REPEATS_2"/>
    <property type="match status" value="2"/>
</dbReference>
<feature type="repeat" description="WD" evidence="3">
    <location>
        <begin position="79"/>
        <end position="102"/>
    </location>
</feature>
<dbReference type="InterPro" id="IPR036322">
    <property type="entry name" value="WD40_repeat_dom_sf"/>
</dbReference>
<dbReference type="PROSITE" id="PS50294">
    <property type="entry name" value="WD_REPEATS_REGION"/>
    <property type="match status" value="1"/>
</dbReference>
<dbReference type="PRINTS" id="PR00320">
    <property type="entry name" value="GPROTEINBRPT"/>
</dbReference>
<feature type="non-terminal residue" evidence="4">
    <location>
        <position position="1"/>
    </location>
</feature>
<proteinExistence type="predicted"/>
<dbReference type="Pfam" id="PF00400">
    <property type="entry name" value="WD40"/>
    <property type="match status" value="3"/>
</dbReference>
<accession>A0A0L0FGX8</accession>
<dbReference type="OrthoDB" id="674604at2759"/>
<sequence length="138" mass="15596">RIWNTENGTCIRTIYEYSNPPLGHIMYSKDSKYILASYLNSQIRLWNSHNGKCLKVYSGHHNVRLCCFSALADEDTHPLVLSGSEDGRILIWDMQSMTQLQVLEGHTDIAISISHNPTSGQFASGSVDGTLKIWKRIK</sequence>
<dbReference type="EMBL" id="KQ243304">
    <property type="protein sequence ID" value="KNC76010.1"/>
    <property type="molecule type" value="Genomic_DNA"/>
</dbReference>
<reference evidence="4 5" key="1">
    <citation type="submission" date="2011-02" db="EMBL/GenBank/DDBJ databases">
        <title>The Genome Sequence of Sphaeroforma arctica JP610.</title>
        <authorList>
            <consortium name="The Broad Institute Genome Sequencing Platform"/>
            <person name="Russ C."/>
            <person name="Cuomo C."/>
            <person name="Young S.K."/>
            <person name="Zeng Q."/>
            <person name="Gargeya S."/>
            <person name="Alvarado L."/>
            <person name="Berlin A."/>
            <person name="Chapman S.B."/>
            <person name="Chen Z."/>
            <person name="Freedman E."/>
            <person name="Gellesch M."/>
            <person name="Goldberg J."/>
            <person name="Griggs A."/>
            <person name="Gujja S."/>
            <person name="Heilman E."/>
            <person name="Heiman D."/>
            <person name="Howarth C."/>
            <person name="Mehta T."/>
            <person name="Neiman D."/>
            <person name="Pearson M."/>
            <person name="Roberts A."/>
            <person name="Saif S."/>
            <person name="Shea T."/>
            <person name="Shenoy N."/>
            <person name="Sisk P."/>
            <person name="Stolte C."/>
            <person name="Sykes S."/>
            <person name="White J."/>
            <person name="Yandava C."/>
            <person name="Burger G."/>
            <person name="Gray M.W."/>
            <person name="Holland P.W.H."/>
            <person name="King N."/>
            <person name="Lang F.B.F."/>
            <person name="Roger A.J."/>
            <person name="Ruiz-Trillo I."/>
            <person name="Haas B."/>
            <person name="Nusbaum C."/>
            <person name="Birren B."/>
        </authorList>
    </citation>
    <scope>NUCLEOTIDE SEQUENCE [LARGE SCALE GENOMIC DNA]</scope>
    <source>
        <strain evidence="4 5">JP610</strain>
    </source>
</reference>
<dbReference type="InterPro" id="IPR050505">
    <property type="entry name" value="WDR55/POC1"/>
</dbReference>
<feature type="repeat" description="WD" evidence="3">
    <location>
        <begin position="103"/>
        <end position="138"/>
    </location>
</feature>
<evidence type="ECO:0000256" key="1">
    <source>
        <dbReference type="ARBA" id="ARBA00022574"/>
    </source>
</evidence>
<dbReference type="Gene3D" id="2.130.10.10">
    <property type="entry name" value="YVTN repeat-like/Quinoprotein amine dehydrogenase"/>
    <property type="match status" value="1"/>
</dbReference>
<gene>
    <name evidence="4" type="ORF">SARC_11477</name>
</gene>
<dbReference type="SMART" id="SM00320">
    <property type="entry name" value="WD40"/>
    <property type="match status" value="3"/>
</dbReference>
<keyword evidence="1 3" id="KW-0853">WD repeat</keyword>
<dbReference type="STRING" id="667725.A0A0L0FGX8"/>
<dbReference type="eggNOG" id="KOG0266">
    <property type="taxonomic scope" value="Eukaryota"/>
</dbReference>
<dbReference type="PANTHER" id="PTHR44019">
    <property type="entry name" value="WD REPEAT-CONTAINING PROTEIN 55"/>
    <property type="match status" value="1"/>
</dbReference>
<dbReference type="InterPro" id="IPR001680">
    <property type="entry name" value="WD40_rpt"/>
</dbReference>
<dbReference type="RefSeq" id="XP_014149912.1">
    <property type="nucleotide sequence ID" value="XM_014294437.1"/>
</dbReference>
<keyword evidence="5" id="KW-1185">Reference proteome</keyword>
<dbReference type="GeneID" id="25911981"/>
<dbReference type="Proteomes" id="UP000054560">
    <property type="component" value="Unassembled WGS sequence"/>
</dbReference>
<organism evidence="4 5">
    <name type="scientific">Sphaeroforma arctica JP610</name>
    <dbReference type="NCBI Taxonomy" id="667725"/>
    <lineage>
        <taxon>Eukaryota</taxon>
        <taxon>Ichthyosporea</taxon>
        <taxon>Ichthyophonida</taxon>
        <taxon>Sphaeroforma</taxon>
    </lineage>
</organism>
<keyword evidence="2" id="KW-0677">Repeat</keyword>
<dbReference type="SUPFAM" id="SSF50978">
    <property type="entry name" value="WD40 repeat-like"/>
    <property type="match status" value="1"/>
</dbReference>
<dbReference type="InterPro" id="IPR015943">
    <property type="entry name" value="WD40/YVTN_repeat-like_dom_sf"/>
</dbReference>
<dbReference type="AlphaFoldDB" id="A0A0L0FGX8"/>
<protein>
    <submittedName>
        <fullName evidence="4">Uncharacterized protein</fullName>
    </submittedName>
</protein>
<evidence type="ECO:0000256" key="3">
    <source>
        <dbReference type="PROSITE-ProRule" id="PRU00221"/>
    </source>
</evidence>
<evidence type="ECO:0000313" key="5">
    <source>
        <dbReference type="Proteomes" id="UP000054560"/>
    </source>
</evidence>
<name>A0A0L0FGX8_9EUKA</name>
<dbReference type="InterPro" id="IPR020472">
    <property type="entry name" value="WD40_PAC1"/>
</dbReference>